<dbReference type="EMBL" id="AFQF01004626">
    <property type="protein sequence ID" value="EGU73370.1"/>
    <property type="molecule type" value="Genomic_DNA"/>
</dbReference>
<name>F9GBU8_FUSOF</name>
<organism evidence="1">
    <name type="scientific">Fusarium oxysporum (strain Fo5176)</name>
    <name type="common">Fusarium vascular wilt</name>
    <dbReference type="NCBI Taxonomy" id="660025"/>
    <lineage>
        <taxon>Eukaryota</taxon>
        <taxon>Fungi</taxon>
        <taxon>Dikarya</taxon>
        <taxon>Ascomycota</taxon>
        <taxon>Pezizomycotina</taxon>
        <taxon>Sordariomycetes</taxon>
        <taxon>Hypocreomycetidae</taxon>
        <taxon>Hypocreales</taxon>
        <taxon>Nectriaceae</taxon>
        <taxon>Fusarium</taxon>
        <taxon>Fusarium oxysporum species complex</taxon>
    </lineage>
</organism>
<gene>
    <name evidence="1" type="ORF">FOXB_16131</name>
</gene>
<comment type="caution">
    <text evidence="1">The sequence shown here is derived from an EMBL/GenBank/DDBJ whole genome shotgun (WGS) entry which is preliminary data.</text>
</comment>
<sequence>MRTSSCWCSQINNSLRKRQPSIRVSMTTYEFSLQMVINLTVDKLNYRVHSTNSNYYSLVDHL</sequence>
<proteinExistence type="predicted"/>
<protein>
    <submittedName>
        <fullName evidence="1">Uncharacterized protein</fullName>
    </submittedName>
</protein>
<dbReference type="AlphaFoldDB" id="F9GBU8"/>
<reference evidence="1" key="1">
    <citation type="journal article" date="2012" name="Mol. Plant Microbe Interact.">
        <title>A highly conserved effector in Fusarium oxysporum is required for full virulence on Arabidopsis.</title>
        <authorList>
            <person name="Thatcher L.F."/>
            <person name="Gardiner D.M."/>
            <person name="Kazan K."/>
            <person name="Manners J."/>
        </authorList>
    </citation>
    <scope>NUCLEOTIDE SEQUENCE [LARGE SCALE GENOMIC DNA]</scope>
    <source>
        <strain evidence="1">Fo5176</strain>
    </source>
</reference>
<evidence type="ECO:0000313" key="1">
    <source>
        <dbReference type="EMBL" id="EGU73370.1"/>
    </source>
</evidence>
<accession>F9GBU8</accession>